<accession>A0ABN4YJP4</accession>
<keyword evidence="3" id="KW-1185">Reference proteome</keyword>
<name>A0ABN4YJP4_9GAMM</name>
<evidence type="ECO:0008006" key="4">
    <source>
        <dbReference type="Google" id="ProtNLM"/>
    </source>
</evidence>
<feature type="region of interest" description="Disordered" evidence="1">
    <location>
        <begin position="1"/>
        <end position="22"/>
    </location>
</feature>
<organism evidence="2 3">
    <name type="scientific">Shewanella japonica</name>
    <dbReference type="NCBI Taxonomy" id="93973"/>
    <lineage>
        <taxon>Bacteria</taxon>
        <taxon>Pseudomonadati</taxon>
        <taxon>Pseudomonadota</taxon>
        <taxon>Gammaproteobacteria</taxon>
        <taxon>Alteromonadales</taxon>
        <taxon>Shewanellaceae</taxon>
        <taxon>Shewanella</taxon>
    </lineage>
</organism>
<protein>
    <recommendedName>
        <fullName evidence="4">DUF3545 family protein</fullName>
    </recommendedName>
</protein>
<feature type="compositionally biased region" description="Polar residues" evidence="1">
    <location>
        <begin position="1"/>
        <end position="10"/>
    </location>
</feature>
<gene>
    <name evidence="2" type="ORF">SJ2017_0644</name>
</gene>
<dbReference type="RefSeq" id="WP_055022720.1">
    <property type="nucleotide sequence ID" value="NZ_CANMJJ010000025.1"/>
</dbReference>
<evidence type="ECO:0000313" key="2">
    <source>
        <dbReference type="EMBL" id="ARD20982.1"/>
    </source>
</evidence>
<reference evidence="2 3" key="1">
    <citation type="submission" date="2017-03" db="EMBL/GenBank/DDBJ databases">
        <title>Genome sequencing of Shewanella japonica KCTC 22435.</title>
        <authorList>
            <person name="Kim K.M."/>
        </authorList>
    </citation>
    <scope>NUCLEOTIDE SEQUENCE [LARGE SCALE GENOMIC DNA]</scope>
    <source>
        <strain evidence="2 3">KCTC 22435</strain>
    </source>
</reference>
<dbReference type="EMBL" id="CP020472">
    <property type="protein sequence ID" value="ARD20982.1"/>
    <property type="molecule type" value="Genomic_DNA"/>
</dbReference>
<dbReference type="Proteomes" id="UP000191820">
    <property type="component" value="Chromosome"/>
</dbReference>
<sequence>MANITESIPNDTEIDAMVSPRNKRSAEIIERKRQVKRRLDDYLEQAELRKSLGDDLEDDF</sequence>
<evidence type="ECO:0000313" key="3">
    <source>
        <dbReference type="Proteomes" id="UP000191820"/>
    </source>
</evidence>
<evidence type="ECO:0000256" key="1">
    <source>
        <dbReference type="SAM" id="MobiDB-lite"/>
    </source>
</evidence>
<proteinExistence type="predicted"/>